<dbReference type="GO" id="GO:0003677">
    <property type="term" value="F:DNA binding"/>
    <property type="evidence" value="ECO:0007669"/>
    <property type="project" value="InterPro"/>
</dbReference>
<dbReference type="InterPro" id="IPR009057">
    <property type="entry name" value="Homeodomain-like_sf"/>
</dbReference>
<gene>
    <name evidence="2" type="ORF">MNBD_GAMMA16-1967</name>
</gene>
<dbReference type="EMBL" id="UOFO01000081">
    <property type="protein sequence ID" value="VAW85843.1"/>
    <property type="molecule type" value="Genomic_DNA"/>
</dbReference>
<sequence>MKKIFTNSFKIQAVEKALNRNDSTTLKDIALSLGIGGSTLDKWIIKARNQEFEVASPNEINRMTQDKRPQDWTLEERLNTVTACSSLKDEVLSQYCREQGIYPHHVKQWKLDFVSGNHQGKKAVSRSEIKTLKHENKELKKELRRKEKALAEAAALLILKKKVHGIWGSDEGSSL</sequence>
<dbReference type="Gene3D" id="1.10.10.60">
    <property type="entry name" value="Homeodomain-like"/>
    <property type="match status" value="1"/>
</dbReference>
<evidence type="ECO:0000313" key="2">
    <source>
        <dbReference type="EMBL" id="VAW85843.1"/>
    </source>
</evidence>
<keyword evidence="1" id="KW-0175">Coiled coil</keyword>
<dbReference type="SUPFAM" id="SSF46689">
    <property type="entry name" value="Homeodomain-like"/>
    <property type="match status" value="1"/>
</dbReference>
<feature type="coiled-coil region" evidence="1">
    <location>
        <begin position="122"/>
        <end position="156"/>
    </location>
</feature>
<accession>A0A3B0ZCC6</accession>
<dbReference type="AlphaFoldDB" id="A0A3B0ZCC6"/>
<reference evidence="2" key="1">
    <citation type="submission" date="2018-06" db="EMBL/GenBank/DDBJ databases">
        <authorList>
            <person name="Zhirakovskaya E."/>
        </authorList>
    </citation>
    <scope>NUCLEOTIDE SEQUENCE</scope>
</reference>
<proteinExistence type="predicted"/>
<dbReference type="GO" id="GO:0006313">
    <property type="term" value="P:DNA transposition"/>
    <property type="evidence" value="ECO:0007669"/>
    <property type="project" value="InterPro"/>
</dbReference>
<dbReference type="Pfam" id="PF01527">
    <property type="entry name" value="HTH_Tnp_1"/>
    <property type="match status" value="1"/>
</dbReference>
<evidence type="ECO:0000256" key="1">
    <source>
        <dbReference type="SAM" id="Coils"/>
    </source>
</evidence>
<dbReference type="InterPro" id="IPR002514">
    <property type="entry name" value="Transposase_8"/>
</dbReference>
<name>A0A3B0ZCC6_9ZZZZ</name>
<protein>
    <submittedName>
        <fullName evidence="2">Mobile element protein</fullName>
    </submittedName>
</protein>
<organism evidence="2">
    <name type="scientific">hydrothermal vent metagenome</name>
    <dbReference type="NCBI Taxonomy" id="652676"/>
    <lineage>
        <taxon>unclassified sequences</taxon>
        <taxon>metagenomes</taxon>
        <taxon>ecological metagenomes</taxon>
    </lineage>
</organism>
<dbReference type="GO" id="GO:0004803">
    <property type="term" value="F:transposase activity"/>
    <property type="evidence" value="ECO:0007669"/>
    <property type="project" value="InterPro"/>
</dbReference>